<keyword evidence="3" id="KW-0597">Phosphoprotein</keyword>
<comment type="caution">
    <text evidence="11">The sequence shown here is derived from an EMBL/GenBank/DDBJ whole genome shotgun (WGS) entry which is preliminary data.</text>
</comment>
<dbReference type="InterPro" id="IPR011712">
    <property type="entry name" value="Sig_transdc_His_kin_sub3_dim/P"/>
</dbReference>
<dbReference type="Pfam" id="PF07730">
    <property type="entry name" value="HisKA_3"/>
    <property type="match status" value="1"/>
</dbReference>
<keyword evidence="9" id="KW-0472">Membrane</keyword>
<name>A0A3A9ZWW6_9ACTN</name>
<dbReference type="Gene3D" id="3.30.565.10">
    <property type="entry name" value="Histidine kinase-like ATPase, C-terminal domain"/>
    <property type="match status" value="1"/>
</dbReference>
<dbReference type="PANTHER" id="PTHR24421:SF10">
    <property type="entry name" value="NITRATE_NITRITE SENSOR PROTEIN NARQ"/>
    <property type="match status" value="1"/>
</dbReference>
<evidence type="ECO:0000256" key="9">
    <source>
        <dbReference type="SAM" id="Phobius"/>
    </source>
</evidence>
<comment type="catalytic activity">
    <reaction evidence="1">
        <text>ATP + protein L-histidine = ADP + protein N-phospho-L-histidine.</text>
        <dbReference type="EC" id="2.7.13.3"/>
    </reaction>
</comment>
<dbReference type="AlphaFoldDB" id="A0A3A9ZWW6"/>
<keyword evidence="6 11" id="KW-0418">Kinase</keyword>
<gene>
    <name evidence="11" type="ORF">D7193_23815</name>
</gene>
<evidence type="ECO:0000256" key="8">
    <source>
        <dbReference type="ARBA" id="ARBA00023012"/>
    </source>
</evidence>
<keyword evidence="9" id="KW-0812">Transmembrane</keyword>
<sequence>MNSATWGFRLPRTRRTVAVAVSTAGIGILIASALFGATRSAAPASVRLDVAVAVAALAAVPLVMVRPVPGGILASLLVALSPVATPAVSFAVLFTAQHRPFRRALTVALAGTAGAAVQGMWRPVRGLPYGWWLLLMTAAFGALLGWGTWARARHALVEALRDRARRAEQEQELRVAEARAAERNRIAREMHDVLAHRLSLLAAAAGAMEYRPDAPPERLSAAAGVIRTSAHQALNELREVVAVLRNDDPDAPADEPPGQNLADLPRLVSEARAAGQSVEVDDSIAPPVEIPPLAGRTAYRIVQEGLTNARKHADGQPVTLALSGAPGAGLRIAVRNPAPPGAAPDRDAGSGLIGLAERAALAGGRVTHRVGDDGHFHLDAWLPWSA</sequence>
<dbReference type="GO" id="GO:0046983">
    <property type="term" value="F:protein dimerization activity"/>
    <property type="evidence" value="ECO:0007669"/>
    <property type="project" value="InterPro"/>
</dbReference>
<dbReference type="OrthoDB" id="227596at2"/>
<dbReference type="GO" id="GO:0005524">
    <property type="term" value="F:ATP binding"/>
    <property type="evidence" value="ECO:0007669"/>
    <property type="project" value="UniProtKB-KW"/>
</dbReference>
<keyword evidence="7" id="KW-0067">ATP-binding</keyword>
<accession>A0A3A9ZWW6</accession>
<dbReference type="InterPro" id="IPR036890">
    <property type="entry name" value="HATPase_C_sf"/>
</dbReference>
<dbReference type="RefSeq" id="WP_120781755.1">
    <property type="nucleotide sequence ID" value="NZ_JBHLUP010000002.1"/>
</dbReference>
<dbReference type="EC" id="2.7.13.3" evidence="2"/>
<evidence type="ECO:0000313" key="12">
    <source>
        <dbReference type="Proteomes" id="UP000279968"/>
    </source>
</evidence>
<dbReference type="Gene3D" id="1.20.5.1930">
    <property type="match status" value="1"/>
</dbReference>
<reference evidence="11 12" key="1">
    <citation type="journal article" date="2015" name="Int. J. Syst. Evol. Microbiol.">
        <title>Micromonospora costi sp. nov., isolated from a leaf of Costus speciosus.</title>
        <authorList>
            <person name="Thawai C."/>
        </authorList>
    </citation>
    <scope>NUCLEOTIDE SEQUENCE [LARGE SCALE GENOMIC DNA]</scope>
    <source>
        <strain evidence="11 12">CS1-12</strain>
    </source>
</reference>
<feature type="transmembrane region" description="Helical" evidence="9">
    <location>
        <begin position="48"/>
        <end position="65"/>
    </location>
</feature>
<feature type="transmembrane region" description="Helical" evidence="9">
    <location>
        <begin position="129"/>
        <end position="149"/>
    </location>
</feature>
<protein>
    <recommendedName>
        <fullName evidence="2">histidine kinase</fullName>
        <ecNumber evidence="2">2.7.13.3</ecNumber>
    </recommendedName>
</protein>
<keyword evidence="8" id="KW-0902">Two-component regulatory system</keyword>
<evidence type="ECO:0000256" key="4">
    <source>
        <dbReference type="ARBA" id="ARBA00022679"/>
    </source>
</evidence>
<dbReference type="GO" id="GO:0016020">
    <property type="term" value="C:membrane"/>
    <property type="evidence" value="ECO:0007669"/>
    <property type="project" value="InterPro"/>
</dbReference>
<feature type="transmembrane region" description="Helical" evidence="9">
    <location>
        <begin position="16"/>
        <end position="36"/>
    </location>
</feature>
<dbReference type="Proteomes" id="UP000279968">
    <property type="component" value="Unassembled WGS sequence"/>
</dbReference>
<evidence type="ECO:0000256" key="6">
    <source>
        <dbReference type="ARBA" id="ARBA00022777"/>
    </source>
</evidence>
<dbReference type="PANTHER" id="PTHR24421">
    <property type="entry name" value="NITRATE/NITRITE SENSOR PROTEIN NARX-RELATED"/>
    <property type="match status" value="1"/>
</dbReference>
<keyword evidence="9" id="KW-1133">Transmembrane helix</keyword>
<feature type="domain" description="Signal transduction histidine kinase subgroup 3 dimerisation and phosphoacceptor" evidence="10">
    <location>
        <begin position="182"/>
        <end position="247"/>
    </location>
</feature>
<evidence type="ECO:0000256" key="5">
    <source>
        <dbReference type="ARBA" id="ARBA00022741"/>
    </source>
</evidence>
<evidence type="ECO:0000256" key="1">
    <source>
        <dbReference type="ARBA" id="ARBA00000085"/>
    </source>
</evidence>
<dbReference type="CDD" id="cd16917">
    <property type="entry name" value="HATPase_UhpB-NarQ-NarX-like"/>
    <property type="match status" value="1"/>
</dbReference>
<evidence type="ECO:0000313" key="11">
    <source>
        <dbReference type="EMBL" id="RKN52848.1"/>
    </source>
</evidence>
<feature type="transmembrane region" description="Helical" evidence="9">
    <location>
        <begin position="71"/>
        <end position="93"/>
    </location>
</feature>
<dbReference type="GO" id="GO:0000155">
    <property type="term" value="F:phosphorelay sensor kinase activity"/>
    <property type="evidence" value="ECO:0007669"/>
    <property type="project" value="InterPro"/>
</dbReference>
<evidence type="ECO:0000259" key="10">
    <source>
        <dbReference type="Pfam" id="PF07730"/>
    </source>
</evidence>
<keyword evidence="4" id="KW-0808">Transferase</keyword>
<evidence type="ECO:0000256" key="3">
    <source>
        <dbReference type="ARBA" id="ARBA00022553"/>
    </source>
</evidence>
<evidence type="ECO:0000256" key="2">
    <source>
        <dbReference type="ARBA" id="ARBA00012438"/>
    </source>
</evidence>
<evidence type="ECO:0000256" key="7">
    <source>
        <dbReference type="ARBA" id="ARBA00022840"/>
    </source>
</evidence>
<keyword evidence="5" id="KW-0547">Nucleotide-binding</keyword>
<organism evidence="11 12">
    <name type="scientific">Micromonospora costi</name>
    <dbReference type="NCBI Taxonomy" id="1530042"/>
    <lineage>
        <taxon>Bacteria</taxon>
        <taxon>Bacillati</taxon>
        <taxon>Actinomycetota</taxon>
        <taxon>Actinomycetes</taxon>
        <taxon>Micromonosporales</taxon>
        <taxon>Micromonosporaceae</taxon>
        <taxon>Micromonospora</taxon>
    </lineage>
</organism>
<dbReference type="EMBL" id="RBAN01000004">
    <property type="protein sequence ID" value="RKN52848.1"/>
    <property type="molecule type" value="Genomic_DNA"/>
</dbReference>
<keyword evidence="12" id="KW-1185">Reference proteome</keyword>
<dbReference type="InterPro" id="IPR050482">
    <property type="entry name" value="Sensor_HK_TwoCompSys"/>
</dbReference>
<proteinExistence type="predicted"/>